<feature type="signal peptide" evidence="1">
    <location>
        <begin position="1"/>
        <end position="16"/>
    </location>
</feature>
<name>A0A9P9YK61_9MUSC</name>
<evidence type="ECO:0000313" key="3">
    <source>
        <dbReference type="Proteomes" id="UP001059596"/>
    </source>
</evidence>
<dbReference type="EMBL" id="JAMKOV010000007">
    <property type="protein sequence ID" value="KAI8038426.1"/>
    <property type="molecule type" value="Genomic_DNA"/>
</dbReference>
<dbReference type="AlphaFoldDB" id="A0A9P9YK61"/>
<dbReference type="OrthoDB" id="7975395at2759"/>
<organism evidence="2 3">
    <name type="scientific">Drosophila gunungcola</name>
    <name type="common">fruit fly</name>
    <dbReference type="NCBI Taxonomy" id="103775"/>
    <lineage>
        <taxon>Eukaryota</taxon>
        <taxon>Metazoa</taxon>
        <taxon>Ecdysozoa</taxon>
        <taxon>Arthropoda</taxon>
        <taxon>Hexapoda</taxon>
        <taxon>Insecta</taxon>
        <taxon>Pterygota</taxon>
        <taxon>Neoptera</taxon>
        <taxon>Endopterygota</taxon>
        <taxon>Diptera</taxon>
        <taxon>Brachycera</taxon>
        <taxon>Muscomorpha</taxon>
        <taxon>Ephydroidea</taxon>
        <taxon>Drosophilidae</taxon>
        <taxon>Drosophila</taxon>
        <taxon>Sophophora</taxon>
    </lineage>
</organism>
<comment type="caution">
    <text evidence="2">The sequence shown here is derived from an EMBL/GenBank/DDBJ whole genome shotgun (WGS) entry which is preliminary data.</text>
</comment>
<feature type="chain" id="PRO_5040475303" evidence="1">
    <location>
        <begin position="17"/>
        <end position="194"/>
    </location>
</feature>
<gene>
    <name evidence="2" type="ORF">M5D96_008324</name>
</gene>
<keyword evidence="3" id="KW-1185">Reference proteome</keyword>
<dbReference type="SMART" id="SM00675">
    <property type="entry name" value="DM11"/>
    <property type="match status" value="1"/>
</dbReference>
<dbReference type="Proteomes" id="UP001059596">
    <property type="component" value="Unassembled WGS sequence"/>
</dbReference>
<reference evidence="2" key="1">
    <citation type="journal article" date="2023" name="Genome Biol. Evol.">
        <title>Long-read-based Genome Assembly of Drosophila gunungcola Reveals Fewer Chemosensory Genes in Flower-breeding Species.</title>
        <authorList>
            <person name="Negi A."/>
            <person name="Liao B.Y."/>
            <person name="Yeh S.D."/>
        </authorList>
    </citation>
    <scope>NUCLEOTIDE SEQUENCE</scope>
    <source>
        <strain evidence="2">Sukarami</strain>
    </source>
</reference>
<dbReference type="InterPro" id="IPR006601">
    <property type="entry name" value="Uncharacterised_DM11_DROME"/>
</dbReference>
<keyword evidence="1" id="KW-0732">Signal</keyword>
<accession>A0A9P9YK61</accession>
<evidence type="ECO:0000256" key="1">
    <source>
        <dbReference type="SAM" id="SignalP"/>
    </source>
</evidence>
<sequence>MWTLLILCGMVKLSGQVQYEFVLEDEAIFTKCKNAKPGTLDINGLYNMTNYSTNMVPEGIEISGNLTSVFNAEPSDRIEVLGSLLYFDRGSWQPTTLNMVVRDFCKVMYDKNQLWYKAWSSHITNSKDIENYCIKVVGTVFVMENYTLSLIFGSGMTLLNGRYTLQVEAYAIDKFSKKRPGDVCYEVIGSFYKT</sequence>
<protein>
    <submittedName>
        <fullName evidence="2">Uncharacterized protein</fullName>
    </submittedName>
</protein>
<proteinExistence type="predicted"/>
<evidence type="ECO:0000313" key="2">
    <source>
        <dbReference type="EMBL" id="KAI8038426.1"/>
    </source>
</evidence>